<dbReference type="EMBL" id="JAXOJX010000001">
    <property type="protein sequence ID" value="MDZ5455051.1"/>
    <property type="molecule type" value="Genomic_DNA"/>
</dbReference>
<geneLocation type="plasmid" evidence="2">
    <name>unnamed</name>
</geneLocation>
<evidence type="ECO:0000313" key="3">
    <source>
        <dbReference type="Proteomes" id="UP001293718"/>
    </source>
</evidence>
<accession>A0ABU5I7H7</accession>
<dbReference type="Proteomes" id="UP001293718">
    <property type="component" value="Unassembled WGS sequence"/>
</dbReference>
<keyword evidence="1" id="KW-0472">Membrane</keyword>
<evidence type="ECO:0000313" key="2">
    <source>
        <dbReference type="EMBL" id="MDZ5455051.1"/>
    </source>
</evidence>
<keyword evidence="2" id="KW-0614">Plasmid</keyword>
<keyword evidence="3" id="KW-1185">Reference proteome</keyword>
<comment type="caution">
    <text evidence="2">The sequence shown here is derived from an EMBL/GenBank/DDBJ whole genome shotgun (WGS) entry which is preliminary data.</text>
</comment>
<gene>
    <name evidence="2" type="ORF">SM757_00550</name>
</gene>
<evidence type="ECO:0008006" key="4">
    <source>
        <dbReference type="Google" id="ProtNLM"/>
    </source>
</evidence>
<feature type="transmembrane region" description="Helical" evidence="1">
    <location>
        <begin position="6"/>
        <end position="22"/>
    </location>
</feature>
<reference evidence="2 3" key="1">
    <citation type="submission" date="2023-11" db="EMBL/GenBank/DDBJ databases">
        <title>Draft genome of Azohydromonas lata strain H1 (DSM1123), a polyhydroxyalkanoate producer.</title>
        <authorList>
            <person name="Traversa D."/>
            <person name="D'Addabbo P."/>
            <person name="Pazzani C."/>
            <person name="Manzari C."/>
            <person name="Chiara M."/>
            <person name="Scrascia M."/>
        </authorList>
    </citation>
    <scope>NUCLEOTIDE SEQUENCE [LARGE SCALE GENOMIC DNA]</scope>
    <source>
        <strain evidence="2 3">H1</strain>
        <plasmid evidence="2">unnamed</plasmid>
    </source>
</reference>
<protein>
    <recommendedName>
        <fullName evidence="4">Type-F conjugative transfer system protein TrbI</fullName>
    </recommendedName>
</protein>
<dbReference type="RefSeq" id="WP_157263899.1">
    <property type="nucleotide sequence ID" value="NZ_JAXOJX010000001.1"/>
</dbReference>
<sequence length="119" mass="13015">MRAPVIHVAISVAVMSLGLLAYDRFVVRPSRLIGVVDVGAVYRSKESQFAQMLSRSTTDQERDQAMQQATRFSRQLPEALDELPQACGCLVVVKSAVAGLAPNMIDLTPMLVRKLESAK</sequence>
<evidence type="ECO:0000256" key="1">
    <source>
        <dbReference type="SAM" id="Phobius"/>
    </source>
</evidence>
<organism evidence="2 3">
    <name type="scientific">Azohydromonas lata</name>
    <dbReference type="NCBI Taxonomy" id="45677"/>
    <lineage>
        <taxon>Bacteria</taxon>
        <taxon>Pseudomonadati</taxon>
        <taxon>Pseudomonadota</taxon>
        <taxon>Betaproteobacteria</taxon>
        <taxon>Burkholderiales</taxon>
        <taxon>Sphaerotilaceae</taxon>
        <taxon>Azohydromonas</taxon>
    </lineage>
</organism>
<keyword evidence="1" id="KW-1133">Transmembrane helix</keyword>
<keyword evidence="1" id="KW-0812">Transmembrane</keyword>
<name>A0ABU5I7H7_9BURK</name>
<proteinExistence type="predicted"/>